<dbReference type="Proteomes" id="UP000289808">
    <property type="component" value="Unassembled WGS sequence"/>
</dbReference>
<feature type="non-terminal residue" evidence="2">
    <location>
        <position position="69"/>
    </location>
</feature>
<name>A0A4V1KFQ8_9LACO</name>
<protein>
    <submittedName>
        <fullName evidence="2">IS30 family transposase</fullName>
    </submittedName>
</protein>
<evidence type="ECO:0000313" key="2">
    <source>
        <dbReference type="EMBL" id="RXF45310.1"/>
    </source>
</evidence>
<feature type="region of interest" description="Disordered" evidence="1">
    <location>
        <begin position="42"/>
        <end position="69"/>
    </location>
</feature>
<feature type="non-terminal residue" evidence="2">
    <location>
        <position position="1"/>
    </location>
</feature>
<comment type="caution">
    <text evidence="2">The sequence shown here is derived from an EMBL/GenBank/DDBJ whole genome shotgun (WGS) entry which is preliminary data.</text>
</comment>
<proteinExistence type="predicted"/>
<dbReference type="EMBL" id="SCLX01000486">
    <property type="protein sequence ID" value="RXF45310.1"/>
    <property type="molecule type" value="Genomic_DNA"/>
</dbReference>
<evidence type="ECO:0000313" key="3">
    <source>
        <dbReference type="Proteomes" id="UP000289808"/>
    </source>
</evidence>
<organism evidence="2 3">
    <name type="scientific">Lactobacillus crispatus</name>
    <dbReference type="NCBI Taxonomy" id="47770"/>
    <lineage>
        <taxon>Bacteria</taxon>
        <taxon>Bacillati</taxon>
        <taxon>Bacillota</taxon>
        <taxon>Bacilli</taxon>
        <taxon>Lactobacillales</taxon>
        <taxon>Lactobacillaceae</taxon>
        <taxon>Lactobacillus</taxon>
    </lineage>
</organism>
<dbReference type="AlphaFoldDB" id="A0A4V1KFQ8"/>
<reference evidence="2 3" key="1">
    <citation type="submission" date="2019-01" db="EMBL/GenBank/DDBJ databases">
        <title>The genome sequence of Lactobacillus crispatus L49.</title>
        <authorList>
            <person name="Zhong J."/>
            <person name="Zhang J."/>
        </authorList>
    </citation>
    <scope>NUCLEOTIDE SEQUENCE [LARGE SCALE GENOMIC DNA]</scope>
    <source>
        <strain evidence="2 3">L49</strain>
    </source>
</reference>
<evidence type="ECO:0000256" key="1">
    <source>
        <dbReference type="SAM" id="MobiDB-lite"/>
    </source>
</evidence>
<gene>
    <name evidence="2" type="ORF">ERD32_14625</name>
</gene>
<accession>A0A4V1KFQ8</accession>
<feature type="compositionally biased region" description="Basic residues" evidence="1">
    <location>
        <begin position="42"/>
        <end position="61"/>
    </location>
</feature>
<sequence length="69" mass="8032">FVGEFKRTMPGYPCPSTPTVYRYIDQGLLDISNIDLPMKLKRRRNKRHHSHGGHALHKKHLGNSIEQRP</sequence>